<evidence type="ECO:0000256" key="4">
    <source>
        <dbReference type="ARBA" id="ARBA00022174"/>
    </source>
</evidence>
<reference evidence="9" key="1">
    <citation type="journal article" date="2002" name="Science">
        <title>The draft genome of Ciona intestinalis: insights into chordate and vertebrate origins.</title>
        <authorList>
            <person name="Dehal P."/>
            <person name="Satou Y."/>
            <person name="Campbell R.K."/>
            <person name="Chapman J."/>
            <person name="Degnan B."/>
            <person name="De Tomaso A."/>
            <person name="Davidson B."/>
            <person name="Di Gregorio A."/>
            <person name="Gelpke M."/>
            <person name="Goodstein D.M."/>
            <person name="Harafuji N."/>
            <person name="Hastings K.E."/>
            <person name="Ho I."/>
            <person name="Hotta K."/>
            <person name="Huang W."/>
            <person name="Kawashima T."/>
            <person name="Lemaire P."/>
            <person name="Martinez D."/>
            <person name="Meinertzhagen I.A."/>
            <person name="Necula S."/>
            <person name="Nonaka M."/>
            <person name="Putnam N."/>
            <person name="Rash S."/>
            <person name="Saiga H."/>
            <person name="Satake M."/>
            <person name="Terry A."/>
            <person name="Yamada L."/>
            <person name="Wang H.G."/>
            <person name="Awazu S."/>
            <person name="Azumi K."/>
            <person name="Boore J."/>
            <person name="Branno M."/>
            <person name="Chin-Bow S."/>
            <person name="DeSantis R."/>
            <person name="Doyle S."/>
            <person name="Francino P."/>
            <person name="Keys D.N."/>
            <person name="Haga S."/>
            <person name="Hayashi H."/>
            <person name="Hino K."/>
            <person name="Imai K.S."/>
            <person name="Inaba K."/>
            <person name="Kano S."/>
            <person name="Kobayashi K."/>
            <person name="Kobayashi M."/>
            <person name="Lee B.I."/>
            <person name="Makabe K.W."/>
            <person name="Manohar C."/>
            <person name="Matassi G."/>
            <person name="Medina M."/>
            <person name="Mochizuki Y."/>
            <person name="Mount S."/>
            <person name="Morishita T."/>
            <person name="Miura S."/>
            <person name="Nakayama A."/>
            <person name="Nishizaka S."/>
            <person name="Nomoto H."/>
            <person name="Ohta F."/>
            <person name="Oishi K."/>
            <person name="Rigoutsos I."/>
            <person name="Sano M."/>
            <person name="Sasaki A."/>
            <person name="Sasakura Y."/>
            <person name="Shoguchi E."/>
            <person name="Shin-i T."/>
            <person name="Spagnuolo A."/>
            <person name="Stainier D."/>
            <person name="Suzuki M.M."/>
            <person name="Tassy O."/>
            <person name="Takatori N."/>
            <person name="Tokuoka M."/>
            <person name="Yagi K."/>
            <person name="Yoshizaki F."/>
            <person name="Wada S."/>
            <person name="Zhang C."/>
            <person name="Hyatt P.D."/>
            <person name="Larimer F."/>
            <person name="Detter C."/>
            <person name="Doggett N."/>
            <person name="Glavina T."/>
            <person name="Hawkins T."/>
            <person name="Richardson P."/>
            <person name="Lucas S."/>
            <person name="Kohara Y."/>
            <person name="Levine M."/>
            <person name="Satoh N."/>
            <person name="Rokhsar D.S."/>
        </authorList>
    </citation>
    <scope>NUCLEOTIDE SEQUENCE [LARGE SCALE GENOMIC DNA]</scope>
</reference>
<dbReference type="EMBL" id="EAAA01000281">
    <property type="status" value="NOT_ANNOTATED_CDS"/>
    <property type="molecule type" value="Genomic_DNA"/>
</dbReference>
<dbReference type="PANTHER" id="PTHR31078">
    <property type="entry name" value="CILIA- AND FLAGELLA-ASSOCIATED PROTEIN 300"/>
    <property type="match status" value="1"/>
</dbReference>
<protein>
    <recommendedName>
        <fullName evidence="4">Cilia- and flagella-associated protein 300</fullName>
    </recommendedName>
</protein>
<keyword evidence="6" id="KW-0206">Cytoskeleton</keyword>
<evidence type="ECO:0000313" key="9">
    <source>
        <dbReference type="Proteomes" id="UP000008144"/>
    </source>
</evidence>
<dbReference type="Proteomes" id="UP000008144">
    <property type="component" value="Chromosome 1"/>
</dbReference>
<dbReference type="GeneTree" id="ENSGT00510000047559"/>
<proteinExistence type="inferred from homology"/>
<dbReference type="Pfam" id="PF14926">
    <property type="entry name" value="CFAP300"/>
    <property type="match status" value="1"/>
</dbReference>
<reference evidence="8" key="3">
    <citation type="submission" date="2025-08" db="UniProtKB">
        <authorList>
            <consortium name="Ensembl"/>
        </authorList>
    </citation>
    <scope>IDENTIFICATION</scope>
</reference>
<evidence type="ECO:0000256" key="2">
    <source>
        <dbReference type="ARBA" id="ARBA00004430"/>
    </source>
</evidence>
<comment type="function">
    <text evidence="1">Cilium- and flagellum-specific protein that plays a role in axonemal structure organization and motility. May play a role in outer and inner dynein arm assembly.</text>
</comment>
<reference evidence="8" key="2">
    <citation type="journal article" date="2008" name="Genome Biol.">
        <title>Improved genome assembly and evidence-based global gene model set for the chordate Ciona intestinalis: new insight into intron and operon populations.</title>
        <authorList>
            <person name="Satou Y."/>
            <person name="Mineta K."/>
            <person name="Ogasawara M."/>
            <person name="Sasakura Y."/>
            <person name="Shoguchi E."/>
            <person name="Ueno K."/>
            <person name="Yamada L."/>
            <person name="Matsumoto J."/>
            <person name="Wasserscheid J."/>
            <person name="Dewar K."/>
            <person name="Wiley G.B."/>
            <person name="Macmil S.L."/>
            <person name="Roe B.A."/>
            <person name="Zeller R.W."/>
            <person name="Hastings K.E."/>
            <person name="Lemaire P."/>
            <person name="Lindquist E."/>
            <person name="Endo T."/>
            <person name="Hotta K."/>
            <person name="Inaba K."/>
        </authorList>
    </citation>
    <scope>NUCLEOTIDE SEQUENCE [LARGE SCALE GENOMIC DNA]</scope>
    <source>
        <strain evidence="8">wild type</strain>
    </source>
</reference>
<sequence length="260" mass="30759">SMEEESYKFTYLPKTLPTLCSKDFKQYFEKWYLKDRLRAWCFSFDKSFQHYRKEKFVHDFFHDEVVLANIQAMSPSGAWGYVGMQTYNVAIEELNSTVTSLNFFDKLKNEGIVRENGSICKCFDEFYEGVTISDELRKMLLLEDSDNFECYSDEERKEFIFKLFFHFVIGGPICQFEDNIQPYLDVTKSLYKDLIAVQRDGETKEMIVLTKAYKVKTMDSKGCMTYPAEEEHDQTFAYLTIDPLKRQAVLLYHAWGKSLW</sequence>
<evidence type="ECO:0000256" key="7">
    <source>
        <dbReference type="ARBA" id="ARBA00023273"/>
    </source>
</evidence>
<organism evidence="8 9">
    <name type="scientific">Ciona intestinalis</name>
    <name type="common">Transparent sea squirt</name>
    <name type="synonym">Ascidia intestinalis</name>
    <dbReference type="NCBI Taxonomy" id="7719"/>
    <lineage>
        <taxon>Eukaryota</taxon>
        <taxon>Metazoa</taxon>
        <taxon>Chordata</taxon>
        <taxon>Tunicata</taxon>
        <taxon>Ascidiacea</taxon>
        <taxon>Phlebobranchia</taxon>
        <taxon>Cionidae</taxon>
        <taxon>Ciona</taxon>
    </lineage>
</organism>
<name>F7ASV3_CIOIN</name>
<evidence type="ECO:0000256" key="5">
    <source>
        <dbReference type="ARBA" id="ARBA00022490"/>
    </source>
</evidence>
<dbReference type="HOGENOM" id="CLU_068703_0_0_1"/>
<dbReference type="Ensembl" id="ENSCINT00000023868.2">
    <property type="protein sequence ID" value="ENSCINP00000023622.2"/>
    <property type="gene ID" value="ENSCING00000012726.2"/>
</dbReference>
<keyword evidence="9" id="KW-1185">Reference proteome</keyword>
<evidence type="ECO:0000256" key="6">
    <source>
        <dbReference type="ARBA" id="ARBA00023212"/>
    </source>
</evidence>
<dbReference type="GO" id="GO:0005930">
    <property type="term" value="C:axoneme"/>
    <property type="evidence" value="ECO:0007669"/>
    <property type="project" value="UniProtKB-SubCell"/>
</dbReference>
<reference evidence="8" key="4">
    <citation type="submission" date="2025-09" db="UniProtKB">
        <authorList>
            <consortium name="Ensembl"/>
        </authorList>
    </citation>
    <scope>IDENTIFICATION</scope>
</reference>
<gene>
    <name evidence="8" type="primary">LOC100180635</name>
</gene>
<keyword evidence="7" id="KW-0966">Cell projection</keyword>
<comment type="subcellular location">
    <subcellularLocation>
        <location evidence="2">Cytoplasm</location>
        <location evidence="2">Cytoskeleton</location>
        <location evidence="2">Cilium axoneme</location>
    </subcellularLocation>
</comment>
<keyword evidence="5" id="KW-0963">Cytoplasm</keyword>
<dbReference type="AlphaFoldDB" id="F7ASV3"/>
<dbReference type="OMA" id="FYHCYGV"/>
<dbReference type="PANTHER" id="PTHR31078:SF1">
    <property type="entry name" value="CILIA- AND FLAGELLA-ASSOCIATED PROTEIN 300"/>
    <property type="match status" value="1"/>
</dbReference>
<comment type="similarity">
    <text evidence="3">Belongs to the CFAP300 family.</text>
</comment>
<accession>F7ASV3</accession>
<dbReference type="InterPro" id="IPR029416">
    <property type="entry name" value="CFAP300"/>
</dbReference>
<dbReference type="InParanoid" id="F7ASV3"/>
<evidence type="ECO:0000256" key="1">
    <source>
        <dbReference type="ARBA" id="ARBA00002404"/>
    </source>
</evidence>
<dbReference type="STRING" id="7719.ENSCINP00000023622"/>
<evidence type="ECO:0000313" key="8">
    <source>
        <dbReference type="Ensembl" id="ENSCINP00000023622.2"/>
    </source>
</evidence>
<evidence type="ECO:0000256" key="3">
    <source>
        <dbReference type="ARBA" id="ARBA00009205"/>
    </source>
</evidence>